<dbReference type="PROSITE" id="PS50089">
    <property type="entry name" value="ZF_RING_2"/>
    <property type="match status" value="1"/>
</dbReference>
<dbReference type="NCBIfam" id="NF004127">
    <property type="entry name" value="PRK05617.1"/>
    <property type="match status" value="1"/>
</dbReference>
<dbReference type="PANTHER" id="PTHR43176">
    <property type="entry name" value="3-HYDROXYISOBUTYRYL-COA HYDROLASE-RELATED"/>
    <property type="match status" value="1"/>
</dbReference>
<dbReference type="Proteomes" id="UP001489004">
    <property type="component" value="Unassembled WGS sequence"/>
</dbReference>
<reference evidence="12 13" key="1">
    <citation type="journal article" date="2024" name="Nat. Commun.">
        <title>Phylogenomics reveals the evolutionary origins of lichenization in chlorophyte algae.</title>
        <authorList>
            <person name="Puginier C."/>
            <person name="Libourel C."/>
            <person name="Otte J."/>
            <person name="Skaloud P."/>
            <person name="Haon M."/>
            <person name="Grisel S."/>
            <person name="Petersen M."/>
            <person name="Berrin J.G."/>
            <person name="Delaux P.M."/>
            <person name="Dal Grande F."/>
            <person name="Keller J."/>
        </authorList>
    </citation>
    <scope>NUCLEOTIDE SEQUENCE [LARGE SCALE GENOMIC DNA]</scope>
    <source>
        <strain evidence="12 13">SAG 2043</strain>
    </source>
</reference>
<proteinExistence type="inferred from homology"/>
<dbReference type="InterPro" id="IPR045004">
    <property type="entry name" value="ECH_dom"/>
</dbReference>
<dbReference type="GO" id="GO:0003860">
    <property type="term" value="F:3-hydroxyisobutyryl-CoA hydrolase activity"/>
    <property type="evidence" value="ECO:0007669"/>
    <property type="project" value="UniProtKB-UniRule"/>
</dbReference>
<keyword evidence="4 8" id="KW-0378">Hydrolase</keyword>
<dbReference type="GO" id="GO:0006574">
    <property type="term" value="P:L-valine catabolic process"/>
    <property type="evidence" value="ECO:0007669"/>
    <property type="project" value="UniProtKB-UniRule"/>
</dbReference>
<keyword evidence="10" id="KW-1133">Transmembrane helix</keyword>
<keyword evidence="13" id="KW-1185">Reference proteome</keyword>
<protein>
    <recommendedName>
        <fullName evidence="3 8">3-hydroxyisobutyryl-CoA hydrolase</fullName>
        <shortName evidence="8">HIB-CoA hydrolase</shortName>
        <shortName evidence="8">HIBYL-CoA-H</shortName>
        <ecNumber evidence="3 8">3.1.2.4</ecNumber>
    </recommendedName>
    <alternativeName>
        <fullName evidence="6 8">3-hydroxyisobutyryl-coenzyme A hydrolase</fullName>
    </alternativeName>
</protein>
<feature type="transmembrane region" description="Helical" evidence="10">
    <location>
        <begin position="552"/>
        <end position="574"/>
    </location>
</feature>
<keyword evidence="7" id="KW-0863">Zinc-finger</keyword>
<dbReference type="EMBL" id="JALJOR010000007">
    <property type="protein sequence ID" value="KAK9814624.1"/>
    <property type="molecule type" value="Genomic_DNA"/>
</dbReference>
<evidence type="ECO:0000256" key="6">
    <source>
        <dbReference type="ARBA" id="ARBA00031181"/>
    </source>
</evidence>
<dbReference type="SMART" id="SM00184">
    <property type="entry name" value="RING"/>
    <property type="match status" value="1"/>
</dbReference>
<evidence type="ECO:0000256" key="9">
    <source>
        <dbReference type="SAM" id="MobiDB-lite"/>
    </source>
</evidence>
<evidence type="ECO:0000256" key="7">
    <source>
        <dbReference type="PROSITE-ProRule" id="PRU00175"/>
    </source>
</evidence>
<dbReference type="SUPFAM" id="SSF57850">
    <property type="entry name" value="RING/U-box"/>
    <property type="match status" value="1"/>
</dbReference>
<evidence type="ECO:0000256" key="4">
    <source>
        <dbReference type="ARBA" id="ARBA00022801"/>
    </source>
</evidence>
<dbReference type="InterPro" id="IPR032259">
    <property type="entry name" value="HIBYL-CoA-H"/>
</dbReference>
<comment type="catalytic activity">
    <reaction evidence="1 8">
        <text>3-hydroxy-2-methylpropanoyl-CoA + H2O = 3-hydroxy-2-methylpropanoate + CoA + H(+)</text>
        <dbReference type="Rhea" id="RHEA:20888"/>
        <dbReference type="ChEBI" id="CHEBI:11805"/>
        <dbReference type="ChEBI" id="CHEBI:15377"/>
        <dbReference type="ChEBI" id="CHEBI:15378"/>
        <dbReference type="ChEBI" id="CHEBI:57287"/>
        <dbReference type="ChEBI" id="CHEBI:57340"/>
        <dbReference type="EC" id="3.1.2.4"/>
    </reaction>
</comment>
<comment type="similarity">
    <text evidence="8">Belongs to the enoyl-CoA hydratase/isomerase family.</text>
</comment>
<evidence type="ECO:0000256" key="10">
    <source>
        <dbReference type="SAM" id="Phobius"/>
    </source>
</evidence>
<comment type="subcellular location">
    <subcellularLocation>
        <location evidence="2">Mitochondrion</location>
    </subcellularLocation>
</comment>
<keyword evidence="7" id="KW-0479">Metal-binding</keyword>
<feature type="compositionally biased region" description="Low complexity" evidence="9">
    <location>
        <begin position="757"/>
        <end position="767"/>
    </location>
</feature>
<dbReference type="EC" id="3.1.2.4" evidence="3 8"/>
<dbReference type="FunFam" id="3.90.226.10:FF:000026">
    <property type="entry name" value="3-hydroxyisobutyryl-CoA hydrolase, mitochondrial"/>
    <property type="match status" value="1"/>
</dbReference>
<feature type="compositionally biased region" description="Low complexity" evidence="9">
    <location>
        <begin position="804"/>
        <end position="820"/>
    </location>
</feature>
<evidence type="ECO:0000256" key="8">
    <source>
        <dbReference type="RuleBase" id="RU369070"/>
    </source>
</evidence>
<keyword evidence="10" id="KW-0472">Membrane</keyword>
<comment type="function">
    <text evidence="8">Hydrolyzes 3-hydroxyisobutyryl-CoA (HIBYL-CoA), a saline catabolite. Has high activity toward isobutyryl-CoA. Could be an isobutyryl-CoA dehydrogenase that functions in valine catabolism.</text>
</comment>
<dbReference type="InterPro" id="IPR029045">
    <property type="entry name" value="ClpP/crotonase-like_dom_sf"/>
</dbReference>
<evidence type="ECO:0000313" key="13">
    <source>
        <dbReference type="Proteomes" id="UP001489004"/>
    </source>
</evidence>
<dbReference type="InterPro" id="IPR013083">
    <property type="entry name" value="Znf_RING/FYVE/PHD"/>
</dbReference>
<dbReference type="Pfam" id="PF16113">
    <property type="entry name" value="ECH_2"/>
    <property type="match status" value="1"/>
</dbReference>
<dbReference type="GO" id="GO:0005739">
    <property type="term" value="C:mitochondrion"/>
    <property type="evidence" value="ECO:0007669"/>
    <property type="project" value="UniProtKB-SubCell"/>
</dbReference>
<feature type="domain" description="RING-type" evidence="11">
    <location>
        <begin position="632"/>
        <end position="679"/>
    </location>
</feature>
<dbReference type="Gene3D" id="3.30.40.10">
    <property type="entry name" value="Zinc/RING finger domain, C3HC4 (zinc finger)"/>
    <property type="match status" value="1"/>
</dbReference>
<dbReference type="GO" id="GO:0008270">
    <property type="term" value="F:zinc ion binding"/>
    <property type="evidence" value="ECO:0007669"/>
    <property type="project" value="UniProtKB-KW"/>
</dbReference>
<keyword evidence="5" id="KW-0496">Mitochondrion</keyword>
<evidence type="ECO:0000256" key="3">
    <source>
        <dbReference type="ARBA" id="ARBA00011915"/>
    </source>
</evidence>
<dbReference type="AlphaFoldDB" id="A0AAW1Q2Q5"/>
<keyword evidence="10" id="KW-0812">Transmembrane</keyword>
<evidence type="ECO:0000259" key="11">
    <source>
        <dbReference type="PROSITE" id="PS50089"/>
    </source>
</evidence>
<dbReference type="SUPFAM" id="SSF52096">
    <property type="entry name" value="ClpP/crotonase"/>
    <property type="match status" value="1"/>
</dbReference>
<comment type="pathway">
    <text evidence="8">Amino-acid degradation; L-valine degradation.</text>
</comment>
<accession>A0AAW1Q2Q5</accession>
<sequence>MAAPEPEVLFQRGPTAGVVTLNRPKALNSLNLPVIETLLKLYQDWEHNESVHCIIIKGAGGKAFCAGGDVKGVVLNIMNKHYDVPLKFFKAEYKLNFEIGTLAKPHIALLDGIVMGGGAGVSIHGRFRIATEKSLFAMPECGIGLFPDVGASHFLNRLPGKLGMYLALTGARLKGVQLKEAQLATHYIPSEQLPAVEQRIQALGPAASKAASVADVLRSFEGAASQPEPSDLPAQLPAIDACFSKDSLEGIYAALEARQDQWSQDTLATLMKGSPLSQKVTFREMTLAASMSLAECLQQDYRLAHHMVCGQSDFVEGVRALLIDKDNKPRWRYSSIQEVPDEEVASFFAPLPPDQELHLAGGRSEEQQPPRSRLCRTLEHWLSRVKPSYVLDSLPVPEGCTSVHLPVLDYGASQVSISALESGSSHCLQAHFRASMLVSHRADLLPALDSKCQPYSAGDDSKAHAGWHPADPADSAAGAHDQRYQLIQAGAQPQKPLARRAGVIQLHSSCKGSLHVSLEVSPRGRGHTIEGCCPAAATVHPFHHICHDSVCAYVAAASFLVFITLIACVTFAGCKLRSRRRRQRRYMEAQEARQACAADPRLVAATLDAIELAAGKAGKQAPQCLVDEDHECPVCWETVIAAPNRRTWVEFGCGHGMCKGCFHSMVAHQLETATCPLCREPLLPKGTEMAMAQVDPTSMPHGAEQLALGFTGGYAPDPAPADPRQAVDGGRHAPAAVIGYACDRGADSDSPTTSRMPPLFSSPLSSPDHSLRGEVAMPSSDHSLRGLARAPATGGSPPHHVPDSEASMSASAAGRSSSAACPVSSMHSA</sequence>
<name>A0AAW1Q2Q5_9CHLO</name>
<keyword evidence="7" id="KW-0862">Zinc</keyword>
<dbReference type="CDD" id="cd06558">
    <property type="entry name" value="crotonase-like"/>
    <property type="match status" value="1"/>
</dbReference>
<gene>
    <name evidence="12" type="ORF">WJX72_008922</name>
</gene>
<evidence type="ECO:0000313" key="12">
    <source>
        <dbReference type="EMBL" id="KAK9814624.1"/>
    </source>
</evidence>
<organism evidence="12 13">
    <name type="scientific">[Myrmecia] bisecta</name>
    <dbReference type="NCBI Taxonomy" id="41462"/>
    <lineage>
        <taxon>Eukaryota</taxon>
        <taxon>Viridiplantae</taxon>
        <taxon>Chlorophyta</taxon>
        <taxon>core chlorophytes</taxon>
        <taxon>Trebouxiophyceae</taxon>
        <taxon>Trebouxiales</taxon>
        <taxon>Trebouxiaceae</taxon>
        <taxon>Myrmecia</taxon>
    </lineage>
</organism>
<feature type="region of interest" description="Disordered" evidence="9">
    <location>
        <begin position="742"/>
        <end position="829"/>
    </location>
</feature>
<comment type="caution">
    <text evidence="12">The sequence shown here is derived from an EMBL/GenBank/DDBJ whole genome shotgun (WGS) entry which is preliminary data.</text>
</comment>
<evidence type="ECO:0000256" key="2">
    <source>
        <dbReference type="ARBA" id="ARBA00004173"/>
    </source>
</evidence>
<evidence type="ECO:0000256" key="1">
    <source>
        <dbReference type="ARBA" id="ARBA00001709"/>
    </source>
</evidence>
<dbReference type="PANTHER" id="PTHR43176:SF3">
    <property type="entry name" value="3-HYDROXYISOBUTYRYL-COA HYDROLASE, MITOCHONDRIAL"/>
    <property type="match status" value="1"/>
</dbReference>
<evidence type="ECO:0000256" key="5">
    <source>
        <dbReference type="ARBA" id="ARBA00023128"/>
    </source>
</evidence>
<dbReference type="Gene3D" id="3.90.226.10">
    <property type="entry name" value="2-enoyl-CoA Hydratase, Chain A, domain 1"/>
    <property type="match status" value="1"/>
</dbReference>
<dbReference type="InterPro" id="IPR001841">
    <property type="entry name" value="Znf_RING"/>
</dbReference>